<feature type="transmembrane region" description="Helical" evidence="6">
    <location>
        <begin position="71"/>
        <end position="91"/>
    </location>
</feature>
<comment type="caution">
    <text evidence="7">The sequence shown here is derived from an EMBL/GenBank/DDBJ whole genome shotgun (WGS) entry which is preliminary data.</text>
</comment>
<comment type="subcellular location">
    <subcellularLocation>
        <location evidence="1">Cell membrane</location>
        <topology evidence="1">Multi-pass membrane protein</topology>
    </subcellularLocation>
</comment>
<feature type="transmembrane region" description="Helical" evidence="6">
    <location>
        <begin position="221"/>
        <end position="241"/>
    </location>
</feature>
<keyword evidence="2" id="KW-1003">Cell membrane</keyword>
<dbReference type="GO" id="GO:0022857">
    <property type="term" value="F:transmembrane transporter activity"/>
    <property type="evidence" value="ECO:0007669"/>
    <property type="project" value="InterPro"/>
</dbReference>
<organism evidence="7 8">
    <name type="scientific">Candidatus Kurthia intestinigallinarum</name>
    <dbReference type="NCBI Taxonomy" id="1562256"/>
    <lineage>
        <taxon>Bacteria</taxon>
        <taxon>Bacillati</taxon>
        <taxon>Bacillota</taxon>
        <taxon>Bacilli</taxon>
        <taxon>Bacillales</taxon>
        <taxon>Caryophanaceae</taxon>
        <taxon>Kurthia</taxon>
    </lineage>
</organism>
<dbReference type="SUPFAM" id="SSF103473">
    <property type="entry name" value="MFS general substrate transporter"/>
    <property type="match status" value="1"/>
</dbReference>
<dbReference type="InterPro" id="IPR011701">
    <property type="entry name" value="MFS"/>
</dbReference>
<evidence type="ECO:0000313" key="8">
    <source>
        <dbReference type="Proteomes" id="UP000288623"/>
    </source>
</evidence>
<feature type="transmembrane region" description="Helical" evidence="6">
    <location>
        <begin position="379"/>
        <end position="395"/>
    </location>
</feature>
<dbReference type="CDD" id="cd06173">
    <property type="entry name" value="MFS_MefA_like"/>
    <property type="match status" value="1"/>
</dbReference>
<evidence type="ECO:0008006" key="9">
    <source>
        <dbReference type="Google" id="ProtNLM"/>
    </source>
</evidence>
<evidence type="ECO:0000313" key="7">
    <source>
        <dbReference type="EMBL" id="RUS53678.1"/>
    </source>
</evidence>
<feature type="transmembrane region" description="Helical" evidence="6">
    <location>
        <begin position="12"/>
        <end position="33"/>
    </location>
</feature>
<feature type="transmembrane region" description="Helical" evidence="6">
    <location>
        <begin position="39"/>
        <end position="59"/>
    </location>
</feature>
<dbReference type="PANTHER" id="PTHR23513:SF6">
    <property type="entry name" value="MAJOR FACILITATOR SUPERFAMILY ASSOCIATED DOMAIN-CONTAINING PROTEIN"/>
    <property type="match status" value="1"/>
</dbReference>
<gene>
    <name evidence="7" type="ORF">QI30_14700</name>
</gene>
<dbReference type="PANTHER" id="PTHR23513">
    <property type="entry name" value="INTEGRAL MEMBRANE EFFLUX PROTEIN-RELATED"/>
    <property type="match status" value="1"/>
</dbReference>
<dbReference type="EMBL" id="JTFC01000038">
    <property type="protein sequence ID" value="RUS53678.1"/>
    <property type="molecule type" value="Genomic_DNA"/>
</dbReference>
<sequence>MIKNRDFNILFVGRFIANFGDSMYSIATMLLVYHLTNSVFYSGFALFLTSSMGIVQVLLSPMLDCINIKKSLISFQFIQALLLLTIPLLHYFDQLTVTKILVIMPLVTLMNQLIYPSQISLLPKILKEDELVKGNSLFTIAYQGSDALFNAISGVVIALVGIYSVYYLNSMTFLINGILFIFLSQKIAQINNSAEASKKANAIKHYFADFKEGLAFWKNPVLLPMLIGVIVINFATTSIYANLPSFSTSTIHYSFLMAASGIGILIGSLLINRLKLTQKPLNKTYILSIFTVGVLWALVALINIDTITAKILTVVLFFIGWVPVGILNIISQTIVQLSVPANKLGMAIGSMVGISITLAPLGALLGGFLGALIGSDQTIFYSACLIIFVGCYWVTKKSIRSLSTLENIS</sequence>
<dbReference type="Proteomes" id="UP000288623">
    <property type="component" value="Unassembled WGS sequence"/>
</dbReference>
<dbReference type="GO" id="GO:0005886">
    <property type="term" value="C:plasma membrane"/>
    <property type="evidence" value="ECO:0007669"/>
    <property type="project" value="UniProtKB-SubCell"/>
</dbReference>
<evidence type="ECO:0000256" key="3">
    <source>
        <dbReference type="ARBA" id="ARBA00022692"/>
    </source>
</evidence>
<keyword evidence="5 6" id="KW-0472">Membrane</keyword>
<dbReference type="RefSeq" id="WP_126991372.1">
    <property type="nucleotide sequence ID" value="NZ_JTFC01000038.1"/>
</dbReference>
<reference evidence="7 8" key="1">
    <citation type="submission" date="2014-11" db="EMBL/GenBank/DDBJ databases">
        <title>Genome sequence and analysis of novel Kurthia sp.</title>
        <authorList>
            <person name="Lawson J.N."/>
            <person name="Gonzalez J.E."/>
            <person name="Rinauldi L."/>
            <person name="Xuan Z."/>
            <person name="Firman A."/>
            <person name="Shaddox L."/>
            <person name="Trudeau A."/>
            <person name="Shah S."/>
            <person name="Reiman D."/>
        </authorList>
    </citation>
    <scope>NUCLEOTIDE SEQUENCE [LARGE SCALE GENOMIC DNA]</scope>
    <source>
        <strain evidence="7 8">3B1D</strain>
    </source>
</reference>
<feature type="transmembrane region" description="Helical" evidence="6">
    <location>
        <begin position="136"/>
        <end position="160"/>
    </location>
</feature>
<dbReference type="InterPro" id="IPR036259">
    <property type="entry name" value="MFS_trans_sf"/>
</dbReference>
<accession>A0A433RRM5</accession>
<name>A0A433RRM5_9BACL</name>
<evidence type="ECO:0000256" key="4">
    <source>
        <dbReference type="ARBA" id="ARBA00022989"/>
    </source>
</evidence>
<keyword evidence="4 6" id="KW-1133">Transmembrane helix</keyword>
<dbReference type="OrthoDB" id="2287060at2"/>
<keyword evidence="8" id="KW-1185">Reference proteome</keyword>
<keyword evidence="3 6" id="KW-0812">Transmembrane</keyword>
<dbReference type="Pfam" id="PF07690">
    <property type="entry name" value="MFS_1"/>
    <property type="match status" value="1"/>
</dbReference>
<feature type="transmembrane region" description="Helical" evidence="6">
    <location>
        <begin position="351"/>
        <end position="373"/>
    </location>
</feature>
<dbReference type="AlphaFoldDB" id="A0A433RRM5"/>
<feature type="transmembrane region" description="Helical" evidence="6">
    <location>
        <begin position="284"/>
        <end position="304"/>
    </location>
</feature>
<evidence type="ECO:0000256" key="6">
    <source>
        <dbReference type="SAM" id="Phobius"/>
    </source>
</evidence>
<evidence type="ECO:0000256" key="5">
    <source>
        <dbReference type="ARBA" id="ARBA00023136"/>
    </source>
</evidence>
<evidence type="ECO:0000256" key="2">
    <source>
        <dbReference type="ARBA" id="ARBA00022475"/>
    </source>
</evidence>
<feature type="transmembrane region" description="Helical" evidence="6">
    <location>
        <begin position="253"/>
        <end position="272"/>
    </location>
</feature>
<dbReference type="Gene3D" id="1.20.1250.20">
    <property type="entry name" value="MFS general substrate transporter like domains"/>
    <property type="match status" value="1"/>
</dbReference>
<protein>
    <recommendedName>
        <fullName evidence="9">MFS transporter</fullName>
    </recommendedName>
</protein>
<proteinExistence type="predicted"/>
<feature type="transmembrane region" description="Helical" evidence="6">
    <location>
        <begin position="310"/>
        <end position="330"/>
    </location>
</feature>
<evidence type="ECO:0000256" key="1">
    <source>
        <dbReference type="ARBA" id="ARBA00004651"/>
    </source>
</evidence>